<dbReference type="Pfam" id="PF07883">
    <property type="entry name" value="Cupin_2"/>
    <property type="match status" value="1"/>
</dbReference>
<evidence type="ECO:0000256" key="1">
    <source>
        <dbReference type="SAM" id="MobiDB-lite"/>
    </source>
</evidence>
<evidence type="ECO:0000313" key="4">
    <source>
        <dbReference type="Proteomes" id="UP000501705"/>
    </source>
</evidence>
<dbReference type="EMBL" id="CP046171">
    <property type="protein sequence ID" value="QIS03266.1"/>
    <property type="molecule type" value="Genomic_DNA"/>
</dbReference>
<dbReference type="Gene3D" id="2.60.120.10">
    <property type="entry name" value="Jelly Rolls"/>
    <property type="match status" value="1"/>
</dbReference>
<dbReference type="PANTHER" id="PTHR36114">
    <property type="entry name" value="16.7 KDA PROTEIN IN WHIE LOCUS"/>
    <property type="match status" value="1"/>
</dbReference>
<proteinExistence type="predicted"/>
<reference evidence="3 4" key="1">
    <citation type="journal article" date="2019" name="ACS Chem. Biol.">
        <title>Identification and Mobilization of a Cryptic Antibiotic Biosynthesis Gene Locus from a Human-Pathogenic Nocardia Isolate.</title>
        <authorList>
            <person name="Herisse M."/>
            <person name="Ishida K."/>
            <person name="Porter J.L."/>
            <person name="Howden B."/>
            <person name="Hertweck C."/>
            <person name="Stinear T.P."/>
            <person name="Pidot S.J."/>
        </authorList>
    </citation>
    <scope>NUCLEOTIDE SEQUENCE [LARGE SCALE GENOMIC DNA]</scope>
    <source>
        <strain evidence="3 4">AUSMDU00024985</strain>
    </source>
</reference>
<evidence type="ECO:0000313" key="3">
    <source>
        <dbReference type="EMBL" id="QIS03266.1"/>
    </source>
</evidence>
<dbReference type="AlphaFoldDB" id="A0A6G9XQT4"/>
<dbReference type="CDD" id="cd06991">
    <property type="entry name" value="cupin_TcmJ-like"/>
    <property type="match status" value="1"/>
</dbReference>
<dbReference type="InterPro" id="IPR014710">
    <property type="entry name" value="RmlC-like_jellyroll"/>
</dbReference>
<dbReference type="PANTHER" id="PTHR36114:SF1">
    <property type="entry name" value="16.7 KDA PROTEIN IN WHIE LOCUS"/>
    <property type="match status" value="1"/>
</dbReference>
<accession>A0A6G9XQT4</accession>
<dbReference type="Proteomes" id="UP000501705">
    <property type="component" value="Chromosome"/>
</dbReference>
<dbReference type="PIRSF" id="PIRSF016602">
    <property type="entry name" value="CurC_prd"/>
    <property type="match status" value="1"/>
</dbReference>
<protein>
    <submittedName>
        <fullName evidence="3">Cupin domain-containing protein</fullName>
    </submittedName>
</protein>
<dbReference type="InterPro" id="IPR052044">
    <property type="entry name" value="PKS_Associated_Protein"/>
</dbReference>
<dbReference type="InterPro" id="IPR011051">
    <property type="entry name" value="RmlC_Cupin_sf"/>
</dbReference>
<dbReference type="SUPFAM" id="SSF51182">
    <property type="entry name" value="RmlC-like cupins"/>
    <property type="match status" value="1"/>
</dbReference>
<dbReference type="InterPro" id="IPR016672">
    <property type="entry name" value="Polyketide_Synth_CurC_prd"/>
</dbReference>
<dbReference type="InterPro" id="IPR013096">
    <property type="entry name" value="Cupin_2"/>
</dbReference>
<evidence type="ECO:0000259" key="2">
    <source>
        <dbReference type="Pfam" id="PF07883"/>
    </source>
</evidence>
<sequence>MDAAMTRVVAAADVAPNARRGGELRVLLSPRTVEATSGFLGVLRLAPGEFVSEHYHPYSEEFLYVVAGSLTVLLDGAPVEVAQGSAVFVPIGVRHRVQNDGAEPAEAVFQLAPLAPEPALGHVDTEPLPDPDAAQPKVSG</sequence>
<organism evidence="3 4">
    <name type="scientific">Nocardia brasiliensis</name>
    <dbReference type="NCBI Taxonomy" id="37326"/>
    <lineage>
        <taxon>Bacteria</taxon>
        <taxon>Bacillati</taxon>
        <taxon>Actinomycetota</taxon>
        <taxon>Actinomycetes</taxon>
        <taxon>Mycobacteriales</taxon>
        <taxon>Nocardiaceae</taxon>
        <taxon>Nocardia</taxon>
    </lineage>
</organism>
<feature type="domain" description="Cupin type-2" evidence="2">
    <location>
        <begin position="42"/>
        <end position="108"/>
    </location>
</feature>
<feature type="region of interest" description="Disordered" evidence="1">
    <location>
        <begin position="118"/>
        <end position="140"/>
    </location>
</feature>
<gene>
    <name evidence="3" type="ORF">F5X71_13930</name>
</gene>
<name>A0A6G9XQT4_NOCBR</name>